<dbReference type="AlphaFoldDB" id="A0A080W0F0"/>
<evidence type="ECO:0000313" key="1">
    <source>
        <dbReference type="EMBL" id="CRP95566.1"/>
    </source>
</evidence>
<dbReference type="RefSeq" id="WP_003112490.1">
    <property type="nucleotide sequence ID" value="NZ_CAADKB010000368.1"/>
</dbReference>
<dbReference type="eggNOG" id="ENOG5033FBY">
    <property type="taxonomic scope" value="Bacteria"/>
</dbReference>
<evidence type="ECO:0000313" key="2">
    <source>
        <dbReference type="Proteomes" id="UP000045039"/>
    </source>
</evidence>
<name>A0A080W0F0_PSEAI</name>
<protein>
    <submittedName>
        <fullName evidence="1">Uncharacterized protein</fullName>
    </submittedName>
</protein>
<gene>
    <name evidence="1" type="ORF">PAERUG_P19_London_7_VIM_2_05_10_06152</name>
</gene>
<reference evidence="2" key="1">
    <citation type="submission" date="2015-06" db="EMBL/GenBank/DDBJ databases">
        <authorList>
            <person name="Radhakrishnan Rajesh"/>
            <person name="Underwood Anthony"/>
            <person name="Al-Shahib Ali"/>
        </authorList>
    </citation>
    <scope>NUCLEOTIDE SEQUENCE [LARGE SCALE GENOMIC DNA]</scope>
    <source>
        <strain evidence="2">P19_London_7_VIM_2_05_10</strain>
    </source>
</reference>
<proteinExistence type="predicted"/>
<accession>A0A080W0F0</accession>
<dbReference type="Proteomes" id="UP000045039">
    <property type="component" value="Unassembled WGS sequence"/>
</dbReference>
<sequence>MENVYKTPEAPLVETRGAKRAHFFVTSLGKMSVLFLVTLGLYGVYWMYKHWKAQQPQMERRISPVWRAIFGIFFFHALARRIHQALPEERQALWSPSEDATWAVLLTVAANLISHLTDVVPALEPYSLPSLLLLLTPLIPMRNIQRQANLASGDPQGTGNAGYSGYNLLFIVLGALYWLLILIGSAVILFGSSQG</sequence>
<dbReference type="EMBL" id="CVVU01000256">
    <property type="protein sequence ID" value="CRP95566.1"/>
    <property type="molecule type" value="Genomic_DNA"/>
</dbReference>
<comment type="caution">
    <text evidence="1">The sequence shown here is derived from an EMBL/GenBank/DDBJ whole genome shotgun (WGS) entry which is preliminary data.</text>
</comment>
<organism evidence="1 2">
    <name type="scientific">Pseudomonas aeruginosa</name>
    <dbReference type="NCBI Taxonomy" id="287"/>
    <lineage>
        <taxon>Bacteria</taxon>
        <taxon>Pseudomonadati</taxon>
        <taxon>Pseudomonadota</taxon>
        <taxon>Gammaproteobacteria</taxon>
        <taxon>Pseudomonadales</taxon>
        <taxon>Pseudomonadaceae</taxon>
        <taxon>Pseudomonas</taxon>
    </lineage>
</organism>